<dbReference type="PANTHER" id="PTHR11439">
    <property type="entry name" value="GAG-POL-RELATED RETROTRANSPOSON"/>
    <property type="match status" value="1"/>
</dbReference>
<dbReference type="STRING" id="3871.A0A4P1RGD4"/>
<dbReference type="EMBL" id="CM007366">
    <property type="protein sequence ID" value="OIW10247.1"/>
    <property type="molecule type" value="Genomic_DNA"/>
</dbReference>
<evidence type="ECO:0000313" key="2">
    <source>
        <dbReference type="Proteomes" id="UP000188354"/>
    </source>
</evidence>
<reference evidence="1 2" key="1">
    <citation type="journal article" date="2017" name="Plant Biotechnol. J.">
        <title>A comprehensive draft genome sequence for lupin (Lupinus angustifolius), an emerging health food: insights into plant-microbe interactions and legume evolution.</title>
        <authorList>
            <person name="Hane J.K."/>
            <person name="Ming Y."/>
            <person name="Kamphuis L.G."/>
            <person name="Nelson M.N."/>
            <person name="Garg G."/>
            <person name="Atkins C.A."/>
            <person name="Bayer P.E."/>
            <person name="Bravo A."/>
            <person name="Bringans S."/>
            <person name="Cannon S."/>
            <person name="Edwards D."/>
            <person name="Foley R."/>
            <person name="Gao L.L."/>
            <person name="Harrison M.J."/>
            <person name="Huang W."/>
            <person name="Hurgobin B."/>
            <person name="Li S."/>
            <person name="Liu C.W."/>
            <person name="McGrath A."/>
            <person name="Morahan G."/>
            <person name="Murray J."/>
            <person name="Weller J."/>
            <person name="Jian J."/>
            <person name="Singh K.B."/>
        </authorList>
    </citation>
    <scope>NUCLEOTIDE SEQUENCE [LARGE SCALE GENOMIC DNA]</scope>
    <source>
        <strain evidence="2">cv. Tanjil</strain>
        <tissue evidence="1">Whole plant</tissue>
    </source>
</reference>
<dbReference type="Gramene" id="OIW10247">
    <property type="protein sequence ID" value="OIW10247"/>
    <property type="gene ID" value="TanjilG_27998"/>
</dbReference>
<evidence type="ECO:0000313" key="1">
    <source>
        <dbReference type="EMBL" id="OIW10247.1"/>
    </source>
</evidence>
<evidence type="ECO:0008006" key="3">
    <source>
        <dbReference type="Google" id="ProtNLM"/>
    </source>
</evidence>
<name>A0A4P1RGD4_LUPAN</name>
<accession>A0A4P1RGD4</accession>
<gene>
    <name evidence="1" type="ORF">TanjilG_27998</name>
</gene>
<dbReference type="Proteomes" id="UP000188354">
    <property type="component" value="Chromosome LG06"/>
</dbReference>
<dbReference type="PANTHER" id="PTHR11439:SF463">
    <property type="entry name" value="REVERSE TRANSCRIPTASE TY1_COPIA-TYPE DOMAIN-CONTAINING PROTEIN"/>
    <property type="match status" value="1"/>
</dbReference>
<keyword evidence="2" id="KW-1185">Reference proteome</keyword>
<sequence>MWLESLLKELQITYHTPVIFCDNLSTIAMSHNPVLHNRTKHIELDLYFVRDKIQSKTLIVKHIPSEFQTADIFTKPLPNTQFIILRNQLKIQDFNSAD</sequence>
<protein>
    <recommendedName>
        <fullName evidence="3">Copia protein</fullName>
    </recommendedName>
</protein>
<proteinExistence type="predicted"/>
<organism evidence="1 2">
    <name type="scientific">Lupinus angustifolius</name>
    <name type="common">Narrow-leaved blue lupine</name>
    <dbReference type="NCBI Taxonomy" id="3871"/>
    <lineage>
        <taxon>Eukaryota</taxon>
        <taxon>Viridiplantae</taxon>
        <taxon>Streptophyta</taxon>
        <taxon>Embryophyta</taxon>
        <taxon>Tracheophyta</taxon>
        <taxon>Spermatophyta</taxon>
        <taxon>Magnoliopsida</taxon>
        <taxon>eudicotyledons</taxon>
        <taxon>Gunneridae</taxon>
        <taxon>Pentapetalae</taxon>
        <taxon>rosids</taxon>
        <taxon>fabids</taxon>
        <taxon>Fabales</taxon>
        <taxon>Fabaceae</taxon>
        <taxon>Papilionoideae</taxon>
        <taxon>50 kb inversion clade</taxon>
        <taxon>genistoids sensu lato</taxon>
        <taxon>core genistoids</taxon>
        <taxon>Genisteae</taxon>
        <taxon>Lupinus</taxon>
    </lineage>
</organism>
<dbReference type="AlphaFoldDB" id="A0A4P1RGD4"/>
<dbReference type="CDD" id="cd09272">
    <property type="entry name" value="RNase_HI_RT_Ty1"/>
    <property type="match status" value="1"/>
</dbReference>